<dbReference type="Gene3D" id="3.40.50.720">
    <property type="entry name" value="NAD(P)-binding Rossmann-like Domain"/>
    <property type="match status" value="1"/>
</dbReference>
<feature type="domain" description="Amine oxidase" evidence="3">
    <location>
        <begin position="14"/>
        <end position="374"/>
    </location>
</feature>
<evidence type="ECO:0000313" key="5">
    <source>
        <dbReference type="Proteomes" id="UP000053611"/>
    </source>
</evidence>
<organism evidence="4 5">
    <name type="scientific">Cutaneotrichosporon oleaginosum</name>
    <dbReference type="NCBI Taxonomy" id="879819"/>
    <lineage>
        <taxon>Eukaryota</taxon>
        <taxon>Fungi</taxon>
        <taxon>Dikarya</taxon>
        <taxon>Basidiomycota</taxon>
        <taxon>Agaricomycotina</taxon>
        <taxon>Tremellomycetes</taxon>
        <taxon>Trichosporonales</taxon>
        <taxon>Trichosporonaceae</taxon>
        <taxon>Cutaneotrichosporon</taxon>
    </lineage>
</organism>
<dbReference type="RefSeq" id="XP_018277306.1">
    <property type="nucleotide sequence ID" value="XM_018426056.1"/>
</dbReference>
<dbReference type="InterPro" id="IPR036188">
    <property type="entry name" value="FAD/NAD-bd_sf"/>
</dbReference>
<dbReference type="Pfam" id="PF01593">
    <property type="entry name" value="Amino_oxidase"/>
    <property type="match status" value="1"/>
</dbReference>
<dbReference type="OrthoDB" id="1111734at2759"/>
<sequence>MSTRPRVAVVGSGLAGLATAYLLTKEGADVWLVDKAPRLGFHAWSVELEPTSSASDSETNALALDINKRPASSASEGSRAVDVPMRSFQGGYYPLLIALYRHLGLPLSSAAFTFSFASLPSGRDLNADDTYFIHSGASGASLPSMPAQAWRSPVAFVRGFLTLLGVGLCYVVLLTLSFASWHGLLGSITYRQLVDAVTARLEQPIAFIPLRTPLGRAFRNFATDIVLPLFSAVGTMTADDVWDTRADVLLDYIHAGVGTSHYTLGGGMSARDVARLLAEPVRAQGEDHVRLGTGIKSITYSDDGLTLSLDDDAKLEVDRVVVATQASAARALLSTLEPSLPAAEGKRVARMRQALAHVHYRDTIVVTHRDRSVLPATPDIRDINLVQPAPRESAGDDTPELASCASSAPSSPCPSPAEVTPFFAPELGYTMATHVVAPPGVEPVLQTTNPAVPIGGELLGVARLERALPLADDGIISGLRPAGAGAAKPRVFLAGSYAYPGIPLLEGCVGSARRVVEDMMGREVRSVDWEAGRGSLAGRAWRWRWSPRAGGY</sequence>
<keyword evidence="2" id="KW-1133">Transmembrane helix</keyword>
<evidence type="ECO:0000259" key="3">
    <source>
        <dbReference type="Pfam" id="PF01593"/>
    </source>
</evidence>
<dbReference type="STRING" id="879819.A0A0J0XI61"/>
<dbReference type="PANTHER" id="PTHR42923:SF17">
    <property type="entry name" value="AMINE OXIDASE DOMAIN-CONTAINING PROTEIN"/>
    <property type="match status" value="1"/>
</dbReference>
<dbReference type="AlphaFoldDB" id="A0A0J0XI61"/>
<protein>
    <submittedName>
        <fullName evidence="4">FAD/NAD(P)-binding domain-containing protein</fullName>
    </submittedName>
</protein>
<keyword evidence="2" id="KW-0812">Transmembrane</keyword>
<keyword evidence="2" id="KW-0472">Membrane</keyword>
<dbReference type="Proteomes" id="UP000053611">
    <property type="component" value="Unassembled WGS sequence"/>
</dbReference>
<accession>A0A0J0XI61</accession>
<evidence type="ECO:0000313" key="4">
    <source>
        <dbReference type="EMBL" id="KLT40815.1"/>
    </source>
</evidence>
<dbReference type="InterPro" id="IPR002937">
    <property type="entry name" value="Amino_oxidase"/>
</dbReference>
<evidence type="ECO:0000256" key="1">
    <source>
        <dbReference type="SAM" id="MobiDB-lite"/>
    </source>
</evidence>
<dbReference type="EMBL" id="KQ087228">
    <property type="protein sequence ID" value="KLT40815.1"/>
    <property type="molecule type" value="Genomic_DNA"/>
</dbReference>
<name>A0A0J0XI61_9TREE</name>
<gene>
    <name evidence="4" type="ORF">CC85DRAFT_313106</name>
</gene>
<feature type="transmembrane region" description="Helical" evidence="2">
    <location>
        <begin position="160"/>
        <end position="181"/>
    </location>
</feature>
<reference evidence="4 5" key="1">
    <citation type="submission" date="2015-03" db="EMBL/GenBank/DDBJ databases">
        <title>Genomics and transcriptomics of the oil-accumulating basidiomycete yeast T. oleaginosus allow insights into substrate utilization and the diverse evolutionary trajectories of mating systems in fungi.</title>
        <authorList>
            <consortium name="DOE Joint Genome Institute"/>
            <person name="Kourist R."/>
            <person name="Kracht O."/>
            <person name="Bracharz F."/>
            <person name="Lipzen A."/>
            <person name="Nolan M."/>
            <person name="Ohm R."/>
            <person name="Grigoriev I."/>
            <person name="Sun S."/>
            <person name="Heitman J."/>
            <person name="Bruck T."/>
            <person name="Nowrousian M."/>
        </authorList>
    </citation>
    <scope>NUCLEOTIDE SEQUENCE [LARGE SCALE GENOMIC DNA]</scope>
    <source>
        <strain evidence="4 5">IBC0246</strain>
    </source>
</reference>
<dbReference type="Gene3D" id="3.50.50.60">
    <property type="entry name" value="FAD/NAD(P)-binding domain"/>
    <property type="match status" value="1"/>
</dbReference>
<dbReference type="GeneID" id="28986659"/>
<dbReference type="InterPro" id="IPR050464">
    <property type="entry name" value="Zeta_carotene_desat/Oxidored"/>
</dbReference>
<evidence type="ECO:0000256" key="2">
    <source>
        <dbReference type="SAM" id="Phobius"/>
    </source>
</evidence>
<proteinExistence type="predicted"/>
<feature type="region of interest" description="Disordered" evidence="1">
    <location>
        <begin position="387"/>
        <end position="410"/>
    </location>
</feature>
<dbReference type="PANTHER" id="PTHR42923">
    <property type="entry name" value="PROTOPORPHYRINOGEN OXIDASE"/>
    <property type="match status" value="1"/>
</dbReference>
<dbReference type="GO" id="GO:0016491">
    <property type="term" value="F:oxidoreductase activity"/>
    <property type="evidence" value="ECO:0007669"/>
    <property type="project" value="InterPro"/>
</dbReference>
<dbReference type="SUPFAM" id="SSF51905">
    <property type="entry name" value="FAD/NAD(P)-binding domain"/>
    <property type="match status" value="1"/>
</dbReference>
<keyword evidence="5" id="KW-1185">Reference proteome</keyword>
<feature type="transmembrane region" description="Helical" evidence="2">
    <location>
        <begin position="92"/>
        <end position="117"/>
    </location>
</feature>